<proteinExistence type="predicted"/>
<dbReference type="InterPro" id="IPR029069">
    <property type="entry name" value="HotDog_dom_sf"/>
</dbReference>
<gene>
    <name evidence="3" type="ORF">WT56_07395</name>
</gene>
<accession>A0A132ELK6</accession>
<organism evidence="3 4">
    <name type="scientific">Burkholderia pseudomultivorans</name>
    <dbReference type="NCBI Taxonomy" id="1207504"/>
    <lineage>
        <taxon>Bacteria</taxon>
        <taxon>Pseudomonadati</taxon>
        <taxon>Pseudomonadota</taxon>
        <taxon>Betaproteobacteria</taxon>
        <taxon>Burkholderiales</taxon>
        <taxon>Burkholderiaceae</taxon>
        <taxon>Burkholderia</taxon>
        <taxon>Burkholderia cepacia complex</taxon>
    </lineage>
</organism>
<evidence type="ECO:0000313" key="4">
    <source>
        <dbReference type="Proteomes" id="UP000062912"/>
    </source>
</evidence>
<dbReference type="PANTHER" id="PTHR28152">
    <property type="entry name" value="HYDROXYACYL-THIOESTER DEHYDRATASE TYPE 2, MITOCHONDRIAL"/>
    <property type="match status" value="1"/>
</dbReference>
<dbReference type="SUPFAM" id="SSF54637">
    <property type="entry name" value="Thioesterase/thiol ester dehydrase-isomerase"/>
    <property type="match status" value="1"/>
</dbReference>
<dbReference type="GO" id="GO:0019171">
    <property type="term" value="F:(3R)-hydroxyacyl-[acyl-carrier-protein] dehydratase activity"/>
    <property type="evidence" value="ECO:0007669"/>
    <property type="project" value="TreeGrafter"/>
</dbReference>
<reference evidence="3 4" key="1">
    <citation type="submission" date="2015-11" db="EMBL/GenBank/DDBJ databases">
        <title>Expanding the genomic diversity of Burkholderia species for the development of highly accurate diagnostics.</title>
        <authorList>
            <person name="Sahl J."/>
            <person name="Keim P."/>
            <person name="Wagner D."/>
        </authorList>
    </citation>
    <scope>NUCLEOTIDE SEQUENCE [LARGE SCALE GENOMIC DNA]</scope>
    <source>
        <strain evidence="3 4">MSMB368WGS</strain>
    </source>
</reference>
<dbReference type="InterPro" id="IPR052741">
    <property type="entry name" value="Mitochondrial_HTD2"/>
</dbReference>
<dbReference type="RefSeq" id="WP_060239722.1">
    <property type="nucleotide sequence ID" value="NZ_LPJR01000006.1"/>
</dbReference>
<evidence type="ECO:0000259" key="2">
    <source>
        <dbReference type="Pfam" id="PF13452"/>
    </source>
</evidence>
<feature type="compositionally biased region" description="Pro residues" evidence="1">
    <location>
        <begin position="151"/>
        <end position="165"/>
    </location>
</feature>
<dbReference type="Pfam" id="PF13452">
    <property type="entry name" value="FAS1_DH_region"/>
    <property type="match status" value="1"/>
</dbReference>
<dbReference type="AlphaFoldDB" id="A0A132ELK6"/>
<sequence length="285" mass="31567">MTGEQPESFDAWIGRREDSADRITPAPLRLLRATLDAAEPSALPDVLPPLWHWLYFLPGERQSNIGIDGHPRRGGFLPPVALPRRMWAGGRLQFLRPLAVDTPIQRRSTIANVQSKSGRSGQLVFVTVLHEIGDAQGVAIREEQDIVYRDAPPPVAPGTPAPAAQPAPTDEQYSRIVIPDPVLLMRFSALTFNGHRIHYDRPYAMQEEGYPGLVVHGPLIAMLLMEELRRTHPDKTVRAFDFKAVSPLFDTAPFTVNGKLEGNTARAWARGPQGQLAMQASIELE</sequence>
<name>A0A132ELK6_9BURK</name>
<dbReference type="OrthoDB" id="7183822at2"/>
<feature type="domain" description="FAS1-like dehydratase" evidence="2">
    <location>
        <begin position="77"/>
        <end position="142"/>
    </location>
</feature>
<dbReference type="InterPro" id="IPR039569">
    <property type="entry name" value="FAS1-like_DH_region"/>
</dbReference>
<dbReference type="Proteomes" id="UP000062912">
    <property type="component" value="Unassembled WGS sequence"/>
</dbReference>
<evidence type="ECO:0000256" key="1">
    <source>
        <dbReference type="SAM" id="MobiDB-lite"/>
    </source>
</evidence>
<dbReference type="EMBL" id="LPJR01000006">
    <property type="protein sequence ID" value="KWF36099.1"/>
    <property type="molecule type" value="Genomic_DNA"/>
</dbReference>
<dbReference type="PANTHER" id="PTHR28152:SF1">
    <property type="entry name" value="HYDROXYACYL-THIOESTER DEHYDRATASE TYPE 2, MITOCHONDRIAL"/>
    <property type="match status" value="1"/>
</dbReference>
<comment type="caution">
    <text evidence="3">The sequence shown here is derived from an EMBL/GenBank/DDBJ whole genome shotgun (WGS) entry which is preliminary data.</text>
</comment>
<dbReference type="Gene3D" id="3.10.129.10">
    <property type="entry name" value="Hotdog Thioesterase"/>
    <property type="match status" value="1"/>
</dbReference>
<feature type="region of interest" description="Disordered" evidence="1">
    <location>
        <begin position="150"/>
        <end position="171"/>
    </location>
</feature>
<protein>
    <submittedName>
        <fullName evidence="3">Acyl-CoA dehydrogenase</fullName>
    </submittedName>
</protein>
<evidence type="ECO:0000313" key="3">
    <source>
        <dbReference type="EMBL" id="KWF36099.1"/>
    </source>
</evidence>